<feature type="transmembrane region" description="Helical" evidence="1">
    <location>
        <begin position="265"/>
        <end position="285"/>
    </location>
</feature>
<comment type="caution">
    <text evidence="3">The sequence shown here is derived from an EMBL/GenBank/DDBJ whole genome shotgun (WGS) entry which is preliminary data.</text>
</comment>
<gene>
    <name evidence="3" type="ORF">B2A_11446</name>
</gene>
<reference evidence="3" key="1">
    <citation type="submission" date="2013-08" db="EMBL/GenBank/DDBJ databases">
        <authorList>
            <person name="Mendez C."/>
            <person name="Richter M."/>
            <person name="Ferrer M."/>
            <person name="Sanchez J."/>
        </authorList>
    </citation>
    <scope>NUCLEOTIDE SEQUENCE</scope>
</reference>
<organism evidence="3">
    <name type="scientific">mine drainage metagenome</name>
    <dbReference type="NCBI Taxonomy" id="410659"/>
    <lineage>
        <taxon>unclassified sequences</taxon>
        <taxon>metagenomes</taxon>
        <taxon>ecological metagenomes</taxon>
    </lineage>
</organism>
<dbReference type="Pfam" id="PF12704">
    <property type="entry name" value="MacB_PCD"/>
    <property type="match status" value="1"/>
</dbReference>
<dbReference type="AlphaFoldDB" id="T0YZJ7"/>
<keyword evidence="1" id="KW-1133">Transmembrane helix</keyword>
<feature type="domain" description="MacB-like periplasmic core" evidence="2">
    <location>
        <begin position="22"/>
        <end position="119"/>
    </location>
</feature>
<accession>T0YZJ7</accession>
<protein>
    <submittedName>
        <fullName evidence="3">Membrane protein</fullName>
    </submittedName>
</protein>
<reference evidence="3" key="2">
    <citation type="journal article" date="2014" name="ISME J.">
        <title>Microbial stratification in low pH oxic and suboxic macroscopic growths along an acid mine drainage.</title>
        <authorList>
            <person name="Mendez-Garcia C."/>
            <person name="Mesa V."/>
            <person name="Sprenger R.R."/>
            <person name="Richter M."/>
            <person name="Diez M.S."/>
            <person name="Solano J."/>
            <person name="Bargiela R."/>
            <person name="Golyshina O.V."/>
            <person name="Manteca A."/>
            <person name="Ramos J.L."/>
            <person name="Gallego J.R."/>
            <person name="Llorente I."/>
            <person name="Martins Dos Santos V.A."/>
            <person name="Jensen O.N."/>
            <person name="Pelaez A.I."/>
            <person name="Sanchez J."/>
            <person name="Ferrer M."/>
        </authorList>
    </citation>
    <scope>NUCLEOTIDE SEQUENCE</scope>
</reference>
<evidence type="ECO:0000259" key="2">
    <source>
        <dbReference type="Pfam" id="PF12704"/>
    </source>
</evidence>
<proteinExistence type="predicted"/>
<keyword evidence="1" id="KW-0812">Transmembrane</keyword>
<evidence type="ECO:0000313" key="3">
    <source>
        <dbReference type="EMBL" id="EQD38448.1"/>
    </source>
</evidence>
<feature type="transmembrane region" description="Helical" evidence="1">
    <location>
        <begin position="212"/>
        <end position="236"/>
    </location>
</feature>
<feature type="non-terminal residue" evidence="3">
    <location>
        <position position="1"/>
    </location>
</feature>
<name>T0YZJ7_9ZZZZ</name>
<keyword evidence="1" id="KW-0472">Membrane</keyword>
<dbReference type="InterPro" id="IPR025857">
    <property type="entry name" value="MacB_PCD"/>
</dbReference>
<dbReference type="EMBL" id="AUZZ01008262">
    <property type="protein sequence ID" value="EQD38448.1"/>
    <property type="molecule type" value="Genomic_DNA"/>
</dbReference>
<evidence type="ECO:0000256" key="1">
    <source>
        <dbReference type="SAM" id="Phobius"/>
    </source>
</evidence>
<feature type="non-terminal residue" evidence="3">
    <location>
        <position position="288"/>
    </location>
</feature>
<sequence length="288" mass="30264">GALHVGGSQSVLLDVQSGVDPVRRVTAAYVAGNYFRALHVRPAAGRWITRADMGSNAAFTVIGKRLARQLYGHATGAVGQSLTVSSPAGGTRIHVLVVGVASAAFHGVGHTITELWLPYIFAAPLMGEALPPGVKSLFMLENVPSFITAPADLPASALQTLLARLDTAARAQPSAMPGILPKPFAASTRLILASPYADDPPQQARLQSRLRLYLLVAALAVAFTMINAWAVAWLLALQRRPNLATARVLGMTHRLLVLDNAGKAVRGWIAATLGAIVLLVVALTLSRG</sequence>